<dbReference type="RefSeq" id="WP_052094305.1">
    <property type="nucleotide sequence ID" value="NZ_KN234748.1"/>
</dbReference>
<dbReference type="EMBL" id="AUVB01000012">
    <property type="protein sequence ID" value="KGE05054.1"/>
    <property type="molecule type" value="Genomic_DNA"/>
</dbReference>
<dbReference type="InterPro" id="IPR021382">
    <property type="entry name" value="DUF3014"/>
</dbReference>
<feature type="region of interest" description="Disordered" evidence="1">
    <location>
        <begin position="43"/>
        <end position="115"/>
    </location>
</feature>
<evidence type="ECO:0000256" key="1">
    <source>
        <dbReference type="SAM" id="MobiDB-lite"/>
    </source>
</evidence>
<keyword evidence="2" id="KW-1133">Transmembrane helix</keyword>
<dbReference type="HOGENOM" id="CLU_068472_1_0_6"/>
<feature type="transmembrane region" description="Helical" evidence="2">
    <location>
        <begin position="21"/>
        <end position="39"/>
    </location>
</feature>
<comment type="caution">
    <text evidence="3">The sequence shown here is derived from an EMBL/GenBank/DDBJ whole genome shotgun (WGS) entry which is preliminary data.</text>
</comment>
<evidence type="ECO:0000313" key="4">
    <source>
        <dbReference type="Proteomes" id="UP000029640"/>
    </source>
</evidence>
<dbReference type="PATRIC" id="fig|1265313.6.peg.256"/>
<evidence type="ECO:0008006" key="5">
    <source>
        <dbReference type="Google" id="ProtNLM"/>
    </source>
</evidence>
<evidence type="ECO:0000256" key="2">
    <source>
        <dbReference type="SAM" id="Phobius"/>
    </source>
</evidence>
<keyword evidence="4" id="KW-1185">Reference proteome</keyword>
<dbReference type="STRING" id="1265313.HRUBRA_00256"/>
<keyword evidence="2" id="KW-0812">Transmembrane</keyword>
<dbReference type="OrthoDB" id="5502479at2"/>
<keyword evidence="2" id="KW-0472">Membrane</keyword>
<evidence type="ECO:0000313" key="3">
    <source>
        <dbReference type="EMBL" id="KGE05054.1"/>
    </source>
</evidence>
<dbReference type="Pfam" id="PF11219">
    <property type="entry name" value="DUF3014"/>
    <property type="match status" value="1"/>
</dbReference>
<reference evidence="3 4" key="1">
    <citation type="journal article" date="2014" name="Genome Announc.">
        <title>Genome Sequence of Gammaproteobacterial Pseudohaliea rubra Type Strain DSM 19751, Isolated from Coastal Seawater of the Mediterranean Sea.</title>
        <authorList>
            <person name="Spring S."/>
            <person name="Fiebig A."/>
            <person name="Riedel T."/>
            <person name="Goker M."/>
            <person name="Klenk H.P."/>
        </authorList>
    </citation>
    <scope>NUCLEOTIDE SEQUENCE [LARGE SCALE GENOMIC DNA]</scope>
    <source>
        <strain evidence="3 4">DSM 19751</strain>
    </source>
</reference>
<name>A0A095X2G9_9GAMM</name>
<accession>A0A095X2G9</accession>
<dbReference type="AlphaFoldDB" id="A0A095X2G9"/>
<feature type="compositionally biased region" description="Acidic residues" evidence="1">
    <location>
        <begin position="88"/>
        <end position="105"/>
    </location>
</feature>
<gene>
    <name evidence="3" type="ORF">HRUBRA_00256</name>
</gene>
<sequence>MQAKQNDRLTNTAGRRGGSPVLVTAAALFIVAGIAWLLLGPDDAPPEEPATMVVPQTPDPTPPRVAEPVAPDIPERPVPAEPEPATGEADDEPAPEPEPPAEPEEPPLSLDNSDPVVRDALAPYAARGLPAQLLGHSNLLERGVAAMDAVRRGVVPTKVFNLPKPRGDFRVHEVDGRTVIDPMSYRRYDGVVDAIVATPVEPLATAFQDYRSLLETAYGALGYAPNKVDNALVAALDRIIALPVPEGDIEVMKVEAIYAYVDEDLEGLKPLDKQLLRTGPDNLRRLQDHARELRRALLEP</sequence>
<organism evidence="3 4">
    <name type="scientific">Pseudohaliea rubra DSM 19751</name>
    <dbReference type="NCBI Taxonomy" id="1265313"/>
    <lineage>
        <taxon>Bacteria</taxon>
        <taxon>Pseudomonadati</taxon>
        <taxon>Pseudomonadota</taxon>
        <taxon>Gammaproteobacteria</taxon>
        <taxon>Cellvibrionales</taxon>
        <taxon>Halieaceae</taxon>
        <taxon>Pseudohaliea</taxon>
    </lineage>
</organism>
<protein>
    <recommendedName>
        <fullName evidence="5">DUF3014 domain-containing protein</fullName>
    </recommendedName>
</protein>
<dbReference type="Proteomes" id="UP000029640">
    <property type="component" value="Unassembled WGS sequence"/>
</dbReference>
<dbReference type="eggNOG" id="COG1711">
    <property type="taxonomic scope" value="Bacteria"/>
</dbReference>
<proteinExistence type="predicted"/>